<reference evidence="3" key="1">
    <citation type="journal article" date="2019" name="Int. J. Syst. Evol. Microbiol.">
        <title>The Global Catalogue of Microorganisms (GCM) 10K type strain sequencing project: providing services to taxonomists for standard genome sequencing and annotation.</title>
        <authorList>
            <consortium name="The Broad Institute Genomics Platform"/>
            <consortium name="The Broad Institute Genome Sequencing Center for Infectious Disease"/>
            <person name="Wu L."/>
            <person name="Ma J."/>
        </authorList>
    </citation>
    <scope>NUCLEOTIDE SEQUENCE [LARGE SCALE GENOMIC DNA]</scope>
    <source>
        <strain evidence="3">JCM 16545</strain>
    </source>
</reference>
<name>A0ABW5E3P0_9BACT</name>
<protein>
    <recommendedName>
        <fullName evidence="4">Lipoprotein</fullName>
    </recommendedName>
</protein>
<dbReference type="PROSITE" id="PS51257">
    <property type="entry name" value="PROKAR_LIPOPROTEIN"/>
    <property type="match status" value="1"/>
</dbReference>
<accession>A0ABW5E3P0</accession>
<dbReference type="RefSeq" id="WP_377094390.1">
    <property type="nucleotide sequence ID" value="NZ_JBHSJM010000001.1"/>
</dbReference>
<dbReference type="EMBL" id="JBHUJC010000020">
    <property type="protein sequence ID" value="MFD2276270.1"/>
    <property type="molecule type" value="Genomic_DNA"/>
</dbReference>
<keyword evidence="3" id="KW-1185">Reference proteome</keyword>
<evidence type="ECO:0008006" key="4">
    <source>
        <dbReference type="Google" id="ProtNLM"/>
    </source>
</evidence>
<feature type="compositionally biased region" description="Basic and acidic residues" evidence="1">
    <location>
        <begin position="68"/>
        <end position="93"/>
    </location>
</feature>
<dbReference type="Proteomes" id="UP001597297">
    <property type="component" value="Unassembled WGS sequence"/>
</dbReference>
<comment type="caution">
    <text evidence="2">The sequence shown here is derived from an EMBL/GenBank/DDBJ whole genome shotgun (WGS) entry which is preliminary data.</text>
</comment>
<evidence type="ECO:0000313" key="3">
    <source>
        <dbReference type="Proteomes" id="UP001597297"/>
    </source>
</evidence>
<feature type="region of interest" description="Disordered" evidence="1">
    <location>
        <begin position="52"/>
        <end position="93"/>
    </location>
</feature>
<organism evidence="2 3">
    <name type="scientific">Rubritalea spongiae</name>
    <dbReference type="NCBI Taxonomy" id="430797"/>
    <lineage>
        <taxon>Bacteria</taxon>
        <taxon>Pseudomonadati</taxon>
        <taxon>Verrucomicrobiota</taxon>
        <taxon>Verrucomicrobiia</taxon>
        <taxon>Verrucomicrobiales</taxon>
        <taxon>Rubritaleaceae</taxon>
        <taxon>Rubritalea</taxon>
    </lineage>
</organism>
<proteinExistence type="predicted"/>
<evidence type="ECO:0000313" key="2">
    <source>
        <dbReference type="EMBL" id="MFD2276270.1"/>
    </source>
</evidence>
<gene>
    <name evidence="2" type="ORF">ACFSQZ_07305</name>
</gene>
<evidence type="ECO:0000256" key="1">
    <source>
        <dbReference type="SAM" id="MobiDB-lite"/>
    </source>
</evidence>
<sequence length="93" mass="9816">MKHILILLAGSCFALQSCMTTYDANGRPVQSVDPGLAAVGIVGAGLIGAAIASDNNDHHHSKPKPRPPHRDRDHHGGHGRHDGGGGHRGDHRR</sequence>